<name>A0A1G6WIU4_NIADE</name>
<proteinExistence type="predicted"/>
<sequence length="62" mass="7278">MTIFSFFYNEIVCYITEYCGAGEHHEFQLHLAIEDIDHTKTKAKSFPFVCIKLRRLPLLLGE</sequence>
<protein>
    <submittedName>
        <fullName evidence="1">Uncharacterized protein</fullName>
    </submittedName>
</protein>
<dbReference type="AlphaFoldDB" id="A0A1G6WIU4"/>
<dbReference type="Proteomes" id="UP000198757">
    <property type="component" value="Unassembled WGS sequence"/>
</dbReference>
<gene>
    <name evidence="1" type="ORF">SAMN04487894_111146</name>
</gene>
<organism evidence="1 2">
    <name type="scientific">Niabella drilacis (strain DSM 25811 / CCM 8410 / CCUG 62505 / LMG 26954 / E90)</name>
    <dbReference type="NCBI Taxonomy" id="1285928"/>
    <lineage>
        <taxon>Bacteria</taxon>
        <taxon>Pseudomonadati</taxon>
        <taxon>Bacteroidota</taxon>
        <taxon>Chitinophagia</taxon>
        <taxon>Chitinophagales</taxon>
        <taxon>Chitinophagaceae</taxon>
        <taxon>Niabella</taxon>
    </lineage>
</organism>
<reference evidence="2" key="1">
    <citation type="submission" date="2016-10" db="EMBL/GenBank/DDBJ databases">
        <authorList>
            <person name="Varghese N."/>
            <person name="Submissions S."/>
        </authorList>
    </citation>
    <scope>NUCLEOTIDE SEQUENCE [LARGE SCALE GENOMIC DNA]</scope>
    <source>
        <strain evidence="2">DSM 25811 / CCM 8410 / LMG 26954 / E90</strain>
    </source>
</reference>
<evidence type="ECO:0000313" key="2">
    <source>
        <dbReference type="Proteomes" id="UP000198757"/>
    </source>
</evidence>
<accession>A0A1G6WIU4</accession>
<dbReference type="EMBL" id="FMZO01000011">
    <property type="protein sequence ID" value="SDD65714.1"/>
    <property type="molecule type" value="Genomic_DNA"/>
</dbReference>
<keyword evidence="2" id="KW-1185">Reference proteome</keyword>
<evidence type="ECO:0000313" key="1">
    <source>
        <dbReference type="EMBL" id="SDD65714.1"/>
    </source>
</evidence>